<keyword evidence="1" id="KW-0732">Signal</keyword>
<comment type="caution">
    <text evidence="2">The sequence shown here is derived from an EMBL/GenBank/DDBJ whole genome shotgun (WGS) entry which is preliminary data.</text>
</comment>
<organism evidence="2 3">
    <name type="scientific">Deinococcus petrolearius</name>
    <dbReference type="NCBI Taxonomy" id="1751295"/>
    <lineage>
        <taxon>Bacteria</taxon>
        <taxon>Thermotogati</taxon>
        <taxon>Deinococcota</taxon>
        <taxon>Deinococci</taxon>
        <taxon>Deinococcales</taxon>
        <taxon>Deinococcaceae</taxon>
        <taxon>Deinococcus</taxon>
    </lineage>
</organism>
<sequence length="346" mass="36536">MQRRPLMTLLPTLLTLGAHAGAASAPTPADLRYGGTNFNALAAESYTLAGQGGQFTDWLNAAYQKAGLPLAGGKTLIAGLDARRAELRAAKGAEKDRLARDTATWAHTFIKKVVPKFSLERGYEFASIPKTGERQCLLQSTIIAGLLQRAGLDAGLVMVWKSQSGQESNLGHVTSVLRLPSGAGDVEVDASEPDPTATHSGLLAWVGGGYRFVEARFGADHLITGYARSDGQGTVKPAALTFLSLNYVRSQFDYYRGERATGGVLGTGTGKATPAGLASSERFLRRALREEPANALAANVLGNVLRKEGKDTEARAQFRAVGRLYAAQGRTPAGVQANVRWAGGPG</sequence>
<dbReference type="Gene3D" id="1.25.40.10">
    <property type="entry name" value="Tetratricopeptide repeat domain"/>
    <property type="match status" value="1"/>
</dbReference>
<keyword evidence="3" id="KW-1185">Reference proteome</keyword>
<evidence type="ECO:0008006" key="4">
    <source>
        <dbReference type="Google" id="ProtNLM"/>
    </source>
</evidence>
<name>A0ABW1DGI3_9DEIO</name>
<proteinExistence type="predicted"/>
<feature type="signal peptide" evidence="1">
    <location>
        <begin position="1"/>
        <end position="20"/>
    </location>
</feature>
<dbReference type="InterPro" id="IPR011990">
    <property type="entry name" value="TPR-like_helical_dom_sf"/>
</dbReference>
<feature type="chain" id="PRO_5046792707" description="Transglutaminase-like domain-containing protein" evidence="1">
    <location>
        <begin position="21"/>
        <end position="346"/>
    </location>
</feature>
<evidence type="ECO:0000313" key="3">
    <source>
        <dbReference type="Proteomes" id="UP001595979"/>
    </source>
</evidence>
<dbReference type="Proteomes" id="UP001595979">
    <property type="component" value="Unassembled WGS sequence"/>
</dbReference>
<evidence type="ECO:0000256" key="1">
    <source>
        <dbReference type="SAM" id="SignalP"/>
    </source>
</evidence>
<gene>
    <name evidence="2" type="ORF">ACFPQ6_05130</name>
</gene>
<reference evidence="3" key="1">
    <citation type="journal article" date="2019" name="Int. J. Syst. Evol. Microbiol.">
        <title>The Global Catalogue of Microorganisms (GCM) 10K type strain sequencing project: providing services to taxonomists for standard genome sequencing and annotation.</title>
        <authorList>
            <consortium name="The Broad Institute Genomics Platform"/>
            <consortium name="The Broad Institute Genome Sequencing Center for Infectious Disease"/>
            <person name="Wu L."/>
            <person name="Ma J."/>
        </authorList>
    </citation>
    <scope>NUCLEOTIDE SEQUENCE [LARGE SCALE GENOMIC DNA]</scope>
    <source>
        <strain evidence="3">CGMCC 1.15053</strain>
    </source>
</reference>
<evidence type="ECO:0000313" key="2">
    <source>
        <dbReference type="EMBL" id="MFC5847685.1"/>
    </source>
</evidence>
<dbReference type="EMBL" id="JBHSOH010000005">
    <property type="protein sequence ID" value="MFC5847685.1"/>
    <property type="molecule type" value="Genomic_DNA"/>
</dbReference>
<protein>
    <recommendedName>
        <fullName evidence="4">Transglutaminase-like domain-containing protein</fullName>
    </recommendedName>
</protein>
<accession>A0ABW1DGI3</accession>
<dbReference type="RefSeq" id="WP_380047042.1">
    <property type="nucleotide sequence ID" value="NZ_JBHSOH010000005.1"/>
</dbReference>